<comment type="subunit">
    <text evidence="1">Component of the lipopolysaccharide transport and assembly complex. Interacts with LptE and LptA.</text>
</comment>
<gene>
    <name evidence="1" type="primary">lptD</name>
    <name evidence="3" type="ORF">MAF45_02195</name>
</gene>
<comment type="subcellular location">
    <subcellularLocation>
        <location evidence="1">Cell outer membrane</location>
    </subcellularLocation>
</comment>
<dbReference type="HAMAP" id="MF_01411">
    <property type="entry name" value="LPS_assembly_LptD"/>
    <property type="match status" value="1"/>
</dbReference>
<dbReference type="PANTHER" id="PTHR30189:SF1">
    <property type="entry name" value="LPS-ASSEMBLY PROTEIN LPTD"/>
    <property type="match status" value="1"/>
</dbReference>
<dbReference type="InterPro" id="IPR020889">
    <property type="entry name" value="LipoPS_assembly_LptD"/>
</dbReference>
<keyword evidence="1" id="KW-0732">Signal</keyword>
<evidence type="ECO:0000256" key="1">
    <source>
        <dbReference type="HAMAP-Rule" id="MF_01411"/>
    </source>
</evidence>
<evidence type="ECO:0000313" key="4">
    <source>
        <dbReference type="Proteomes" id="UP001297600"/>
    </source>
</evidence>
<comment type="caution">
    <text evidence="3">The sequence shown here is derived from an EMBL/GenBank/DDBJ whole genome shotgun (WGS) entry which is preliminary data.</text>
</comment>
<keyword evidence="1" id="KW-0472">Membrane</keyword>
<proteinExistence type="inferred from homology"/>
<protein>
    <recommendedName>
        <fullName evidence="1">LPS-assembly protein LptD</fullName>
    </recommendedName>
</protein>
<comment type="function">
    <text evidence="1">Together with LptE, is involved in the assembly of lipopolysaccharide (LPS) at the surface of the outer membrane.</text>
</comment>
<evidence type="ECO:0000313" key="3">
    <source>
        <dbReference type="EMBL" id="MCG5030268.1"/>
    </source>
</evidence>
<evidence type="ECO:0000259" key="2">
    <source>
        <dbReference type="Pfam" id="PF04453"/>
    </source>
</evidence>
<comment type="caution">
    <text evidence="1">Lacks conserved residue(s) required for the propagation of feature annotation.</text>
</comment>
<dbReference type="EMBL" id="JAKNCT010000002">
    <property type="protein sequence ID" value="MCG5030268.1"/>
    <property type="molecule type" value="Genomic_DNA"/>
</dbReference>
<reference evidence="3 4" key="1">
    <citation type="submission" date="2022-02" db="EMBL/GenBank/DDBJ databases">
        <title>Mesosutterella porci, a novel member of the family Sutterellaceae from pig feces.</title>
        <authorList>
            <person name="Wylensek D."/>
            <person name="Clavel T."/>
        </authorList>
    </citation>
    <scope>NUCLEOTIDE SEQUENCE [LARGE SCALE GENOMIC DNA]</scope>
    <source>
        <strain evidence="4">oilRF-744-wt-GAM-9</strain>
    </source>
</reference>
<dbReference type="InterPro" id="IPR007543">
    <property type="entry name" value="LptD_C"/>
</dbReference>
<comment type="similarity">
    <text evidence="1">Belongs to the LptD family.</text>
</comment>
<organism evidence="3 4">
    <name type="scientific">Mesosutterella porci</name>
    <dbReference type="NCBI Taxonomy" id="2915351"/>
    <lineage>
        <taxon>Bacteria</taxon>
        <taxon>Pseudomonadati</taxon>
        <taxon>Pseudomonadota</taxon>
        <taxon>Betaproteobacteria</taxon>
        <taxon>Burkholderiales</taxon>
        <taxon>Sutterellaceae</taxon>
        <taxon>Mesosutterella</taxon>
    </lineage>
</organism>
<dbReference type="Pfam" id="PF04453">
    <property type="entry name" value="LptD"/>
    <property type="match status" value="1"/>
</dbReference>
<keyword evidence="1" id="KW-0998">Cell outer membrane</keyword>
<name>A0ABS9MNR9_9BURK</name>
<feature type="domain" description="LptD C-terminal" evidence="2">
    <location>
        <begin position="276"/>
        <end position="645"/>
    </location>
</feature>
<accession>A0ABS9MNR9</accession>
<dbReference type="PANTHER" id="PTHR30189">
    <property type="entry name" value="LPS-ASSEMBLY PROTEIN"/>
    <property type="match status" value="1"/>
</dbReference>
<sequence>MAQPAFAALQLHSASELDESPAGVVENPSTYARANDVTGSPQDVLHLIGNAEIRRGGATLKGDRLTYTQETDEVVARGGVLLSKNGATFTGQEANYRIDAQSGSMPDADYTFEARGLRGCAKQVEFIDGSHISMADALITSCPKGSKSWWVSLDQLDLDQGDSSALGRWASLYLGGVPVFGFPWFDFPIGQERKSGFLTPSMTMSTSKGLQISVPYYWNIAPNYDYTLVPDIMTKRGLMLENEFRYLQPNYSGKINYNWMPRDRDRDESRYGLHFEHRYSRGGFYAGVNYNRVSDDNFIDDFSGTIRESSEKVLNQDAWMGYGQDFWNFNARVTKNQTLENKGYWEPYSRVPQFTFNTYKGDLYGIEYTGKIEATRFTHPSKQRPDGDRFVIDQAVSYPLRGSWWFLEPKARWIGTWYNMRDSHPVMGTTPLDSSPSRTLPIFSIDSGLIFDRETSWLGHNAEQTLEPRLFYSYIPYRDQSRMPVFDTTVSDLNIAQLFQESVFSGYDRISEANQLTAALTSRYLDSASGIEWFRGTIGQRFYFSDQRVALQDFYTGARGGVRTDSHSDLLGSVGVRFTKSLTADGTIQYSSSDKRISRAYAGFRWNPRPSSTLSLYYRYNYAPGDYYNNIKQVDFGVQWPLTGNFYAVGRWNYSFRGSHIIEALGGVEYHGDCWTLRTVLQRYVTSTDKYDNTFFIQLELNGLGSIGTSPVSELRSGIPGYQNASPVPSATGRYEYYD</sequence>
<dbReference type="InterPro" id="IPR050218">
    <property type="entry name" value="LptD"/>
</dbReference>
<keyword evidence="4" id="KW-1185">Reference proteome</keyword>
<dbReference type="Proteomes" id="UP001297600">
    <property type="component" value="Unassembled WGS sequence"/>
</dbReference>
<dbReference type="RefSeq" id="WP_237977922.1">
    <property type="nucleotide sequence ID" value="NZ_JAKNCT010000002.1"/>
</dbReference>